<dbReference type="Proteomes" id="UP000516148">
    <property type="component" value="Chromosome"/>
</dbReference>
<name>A0A7H0LFX6_9SPHN</name>
<feature type="domain" description="Glycosyltransferase subfamily 4-like N-terminal" evidence="2">
    <location>
        <begin position="16"/>
        <end position="169"/>
    </location>
</feature>
<dbReference type="EMBL" id="CP061038">
    <property type="protein sequence ID" value="QNQ08579.1"/>
    <property type="molecule type" value="Genomic_DNA"/>
</dbReference>
<evidence type="ECO:0000259" key="2">
    <source>
        <dbReference type="Pfam" id="PF13439"/>
    </source>
</evidence>
<feature type="domain" description="Glycosyl transferase family 1" evidence="1">
    <location>
        <begin position="184"/>
        <end position="333"/>
    </location>
</feature>
<gene>
    <name evidence="3" type="ORF">H3Z74_17770</name>
</gene>
<evidence type="ECO:0000313" key="4">
    <source>
        <dbReference type="Proteomes" id="UP000516148"/>
    </source>
</evidence>
<dbReference type="GO" id="GO:0016757">
    <property type="term" value="F:glycosyltransferase activity"/>
    <property type="evidence" value="ECO:0007669"/>
    <property type="project" value="InterPro"/>
</dbReference>
<proteinExistence type="predicted"/>
<organism evidence="3 4">
    <name type="scientific">Sphingomonas alpina</name>
    <dbReference type="NCBI Taxonomy" id="653931"/>
    <lineage>
        <taxon>Bacteria</taxon>
        <taxon>Pseudomonadati</taxon>
        <taxon>Pseudomonadota</taxon>
        <taxon>Alphaproteobacteria</taxon>
        <taxon>Sphingomonadales</taxon>
        <taxon>Sphingomonadaceae</taxon>
        <taxon>Sphingomonas</taxon>
    </lineage>
</organism>
<dbReference type="InterPro" id="IPR050194">
    <property type="entry name" value="Glycosyltransferase_grp1"/>
</dbReference>
<dbReference type="InterPro" id="IPR001296">
    <property type="entry name" value="Glyco_trans_1"/>
</dbReference>
<evidence type="ECO:0000259" key="1">
    <source>
        <dbReference type="Pfam" id="PF00534"/>
    </source>
</evidence>
<sequence>MTPQRIAFLLPHFRAGGAERVVLNYITALDRDRFTPHLFLTRVEGPFLDRLPPDVTPIALGAHRALHLPRHIAAAMAEHDIALAYSATNAMNLALLAAPGGRRTVRVVSEHTPPQHYLASAKLPWIRQRAMRWLYPRAAAIAVPTGRIATELAEVIGRPIRTEVLPNPVVASVASPLSARGPASPPRIVSVGRLVAAKGFDTLIDACVLLRAAGTEFRLDIFGEGPLRDELQARIDDDYLGDMVTLKGHADNVIAAISDADLFVLASRREGFGNVLIEAMAAGVPVLAAAAGGPQTFIRDGRNGFLVEPDNPLGLAADITRLLSDRPLLDAARASALETARGFAIDDATRHFEALASKLIAARSTTG</sequence>
<dbReference type="PANTHER" id="PTHR45947:SF3">
    <property type="entry name" value="SULFOQUINOVOSYL TRANSFERASE SQD2"/>
    <property type="match status" value="1"/>
</dbReference>
<dbReference type="PANTHER" id="PTHR45947">
    <property type="entry name" value="SULFOQUINOVOSYL TRANSFERASE SQD2"/>
    <property type="match status" value="1"/>
</dbReference>
<dbReference type="RefSeq" id="WP_187760907.1">
    <property type="nucleotide sequence ID" value="NZ_CP061038.1"/>
</dbReference>
<protein>
    <submittedName>
        <fullName evidence="3">Glycosyltransferase</fullName>
    </submittedName>
</protein>
<dbReference type="InterPro" id="IPR028098">
    <property type="entry name" value="Glyco_trans_4-like_N"/>
</dbReference>
<evidence type="ECO:0000313" key="3">
    <source>
        <dbReference type="EMBL" id="QNQ08579.1"/>
    </source>
</evidence>
<accession>A0A7H0LFX6</accession>
<dbReference type="KEGG" id="spap:H3Z74_17770"/>
<reference evidence="3 4" key="1">
    <citation type="submission" date="2020-09" db="EMBL/GenBank/DDBJ databases">
        <title>Sphingomonas sp., a new species isolated from pork steak.</title>
        <authorList>
            <person name="Heidler von Heilborn D."/>
        </authorList>
    </citation>
    <scope>NUCLEOTIDE SEQUENCE [LARGE SCALE GENOMIC DNA]</scope>
    <source>
        <strain evidence="4">S8-3T</strain>
    </source>
</reference>
<dbReference type="SUPFAM" id="SSF53756">
    <property type="entry name" value="UDP-Glycosyltransferase/glycogen phosphorylase"/>
    <property type="match status" value="1"/>
</dbReference>
<dbReference type="CDD" id="cd03811">
    <property type="entry name" value="GT4_GT28_WabH-like"/>
    <property type="match status" value="1"/>
</dbReference>
<dbReference type="Pfam" id="PF00534">
    <property type="entry name" value="Glycos_transf_1"/>
    <property type="match status" value="1"/>
</dbReference>
<keyword evidence="3" id="KW-0808">Transferase</keyword>
<dbReference type="Pfam" id="PF13439">
    <property type="entry name" value="Glyco_transf_4"/>
    <property type="match status" value="1"/>
</dbReference>
<keyword evidence="4" id="KW-1185">Reference proteome</keyword>
<dbReference type="AlphaFoldDB" id="A0A7H0LFX6"/>
<dbReference type="Gene3D" id="3.40.50.2000">
    <property type="entry name" value="Glycogen Phosphorylase B"/>
    <property type="match status" value="2"/>
</dbReference>